<keyword evidence="3" id="KW-1185">Reference proteome</keyword>
<organism evidence="2 3">
    <name type="scientific">Hymenobacter ruricola</name>
    <dbReference type="NCBI Taxonomy" id="2791023"/>
    <lineage>
        <taxon>Bacteria</taxon>
        <taxon>Pseudomonadati</taxon>
        <taxon>Bacteroidota</taxon>
        <taxon>Cytophagia</taxon>
        <taxon>Cytophagales</taxon>
        <taxon>Hymenobacteraceae</taxon>
        <taxon>Hymenobacter</taxon>
    </lineage>
</organism>
<evidence type="ECO:0000256" key="1">
    <source>
        <dbReference type="SAM" id="Phobius"/>
    </source>
</evidence>
<comment type="caution">
    <text evidence="2">The sequence shown here is derived from an EMBL/GenBank/DDBJ whole genome shotgun (WGS) entry which is preliminary data.</text>
</comment>
<evidence type="ECO:0000313" key="2">
    <source>
        <dbReference type="EMBL" id="MBF9219901.1"/>
    </source>
</evidence>
<dbReference type="Proteomes" id="UP000618931">
    <property type="component" value="Unassembled WGS sequence"/>
</dbReference>
<accession>A0ABS0HYX0</accession>
<dbReference type="RefSeq" id="WP_196291360.1">
    <property type="nucleotide sequence ID" value="NZ_JADQDM010000001.1"/>
</dbReference>
<sequence length="115" mass="12899">MQNPFAKPHTLEQWLASSLCWTLACVGGWLGLATLFERHLSSENADFFILSSFWLAHSLIWWQALSGGEEWLQFTIEVTSVAKVAGCIWYATLTVFQIATLLIGGVWTLASLVFF</sequence>
<keyword evidence="1" id="KW-1133">Transmembrane helix</keyword>
<keyword evidence="1" id="KW-0812">Transmembrane</keyword>
<reference evidence="2 3" key="1">
    <citation type="submission" date="2020-11" db="EMBL/GenBank/DDBJ databases">
        <authorList>
            <person name="Kim M.K."/>
        </authorList>
    </citation>
    <scope>NUCLEOTIDE SEQUENCE [LARGE SCALE GENOMIC DNA]</scope>
    <source>
        <strain evidence="2 3">BT662</strain>
    </source>
</reference>
<protein>
    <submittedName>
        <fullName evidence="2">Uncharacterized protein</fullName>
    </submittedName>
</protein>
<keyword evidence="1" id="KW-0472">Membrane</keyword>
<feature type="transmembrane region" description="Helical" evidence="1">
    <location>
        <begin position="47"/>
        <end position="64"/>
    </location>
</feature>
<feature type="transmembrane region" description="Helical" evidence="1">
    <location>
        <begin position="14"/>
        <end position="35"/>
    </location>
</feature>
<dbReference type="PROSITE" id="PS51257">
    <property type="entry name" value="PROKAR_LIPOPROTEIN"/>
    <property type="match status" value="1"/>
</dbReference>
<gene>
    <name evidence="2" type="ORF">I2H31_02190</name>
</gene>
<feature type="transmembrane region" description="Helical" evidence="1">
    <location>
        <begin position="88"/>
        <end position="114"/>
    </location>
</feature>
<dbReference type="EMBL" id="JADQDM010000001">
    <property type="protein sequence ID" value="MBF9219901.1"/>
    <property type="molecule type" value="Genomic_DNA"/>
</dbReference>
<evidence type="ECO:0000313" key="3">
    <source>
        <dbReference type="Proteomes" id="UP000618931"/>
    </source>
</evidence>
<proteinExistence type="predicted"/>
<name>A0ABS0HYX0_9BACT</name>